<evidence type="ECO:0000313" key="1">
    <source>
        <dbReference type="EMBL" id="JAE38751.1"/>
    </source>
</evidence>
<dbReference type="EMBL" id="GBRH01159145">
    <property type="protein sequence ID" value="JAE38751.1"/>
    <property type="molecule type" value="Transcribed_RNA"/>
</dbReference>
<proteinExistence type="predicted"/>
<accession>A0A0A9HV54</accession>
<reference evidence="1" key="2">
    <citation type="journal article" date="2015" name="Data Brief">
        <title>Shoot transcriptome of the giant reed, Arundo donax.</title>
        <authorList>
            <person name="Barrero R.A."/>
            <person name="Guerrero F.D."/>
            <person name="Moolhuijzen P."/>
            <person name="Goolsby J.A."/>
            <person name="Tidwell J."/>
            <person name="Bellgard S.E."/>
            <person name="Bellgard M.I."/>
        </authorList>
    </citation>
    <scope>NUCLEOTIDE SEQUENCE</scope>
    <source>
        <tissue evidence="1">Shoot tissue taken approximately 20 cm above the soil surface</tissue>
    </source>
</reference>
<reference evidence="1" key="1">
    <citation type="submission" date="2014-09" db="EMBL/GenBank/DDBJ databases">
        <authorList>
            <person name="Magalhaes I.L.F."/>
            <person name="Oliveira U."/>
            <person name="Santos F.R."/>
            <person name="Vidigal T.H.D.A."/>
            <person name="Brescovit A.D."/>
            <person name="Santos A.J."/>
        </authorList>
    </citation>
    <scope>NUCLEOTIDE SEQUENCE</scope>
    <source>
        <tissue evidence="1">Shoot tissue taken approximately 20 cm above the soil surface</tissue>
    </source>
</reference>
<name>A0A0A9HV54_ARUDO</name>
<protein>
    <submittedName>
        <fullName evidence="1">Uncharacterized protein</fullName>
    </submittedName>
</protein>
<organism evidence="1">
    <name type="scientific">Arundo donax</name>
    <name type="common">Giant reed</name>
    <name type="synonym">Donax arundinaceus</name>
    <dbReference type="NCBI Taxonomy" id="35708"/>
    <lineage>
        <taxon>Eukaryota</taxon>
        <taxon>Viridiplantae</taxon>
        <taxon>Streptophyta</taxon>
        <taxon>Embryophyta</taxon>
        <taxon>Tracheophyta</taxon>
        <taxon>Spermatophyta</taxon>
        <taxon>Magnoliopsida</taxon>
        <taxon>Liliopsida</taxon>
        <taxon>Poales</taxon>
        <taxon>Poaceae</taxon>
        <taxon>PACMAD clade</taxon>
        <taxon>Arundinoideae</taxon>
        <taxon>Arundineae</taxon>
        <taxon>Arundo</taxon>
    </lineage>
</organism>
<dbReference type="AlphaFoldDB" id="A0A0A9HV54"/>
<sequence>MSMTGLSLNIRPSNCNYIVSFTPGCSYVHLQYFAGMALSFLQKMSCSSSEIFSCTTQRRTRRSLVRAITLW</sequence>